<feature type="compositionally biased region" description="Low complexity" evidence="7">
    <location>
        <begin position="493"/>
        <end position="506"/>
    </location>
</feature>
<feature type="compositionally biased region" description="Basic and acidic residues" evidence="7">
    <location>
        <begin position="509"/>
        <end position="523"/>
    </location>
</feature>
<dbReference type="PROSITE" id="PS50076">
    <property type="entry name" value="DNAJ_2"/>
    <property type="match status" value="1"/>
</dbReference>
<dbReference type="InterPro" id="IPR018253">
    <property type="entry name" value="DnaJ_domain_CS"/>
</dbReference>
<dbReference type="InterPro" id="IPR001623">
    <property type="entry name" value="DnaJ_domain"/>
</dbReference>
<accession>A0A2P2HZ61</accession>
<dbReference type="CDD" id="cd10719">
    <property type="entry name" value="DnaJ_zf"/>
    <property type="match status" value="1"/>
</dbReference>
<dbReference type="AlphaFoldDB" id="A0A2P2HZ61"/>
<dbReference type="InterPro" id="IPR002939">
    <property type="entry name" value="DnaJ_C"/>
</dbReference>
<dbReference type="EMBL" id="IACF01001355">
    <property type="protein sequence ID" value="LAB67064.1"/>
    <property type="molecule type" value="mRNA"/>
</dbReference>
<keyword evidence="3 6" id="KW-0863">Zinc-finger</keyword>
<protein>
    <submittedName>
        <fullName evidence="10">Protein tumorous imaginal discs, mitochondrial-like</fullName>
    </submittedName>
</protein>
<dbReference type="PANTHER" id="PTHR44145">
    <property type="entry name" value="DNAJ HOMOLOG SUBFAMILY A MEMBER 3, MITOCHONDRIAL"/>
    <property type="match status" value="1"/>
</dbReference>
<evidence type="ECO:0000259" key="9">
    <source>
        <dbReference type="PROSITE" id="PS51188"/>
    </source>
</evidence>
<dbReference type="Gene3D" id="2.60.260.20">
    <property type="entry name" value="Urease metallochaperone UreE, N-terminal domain"/>
    <property type="match status" value="2"/>
</dbReference>
<feature type="region of interest" description="Disordered" evidence="7">
    <location>
        <begin position="473"/>
        <end position="543"/>
    </location>
</feature>
<evidence type="ECO:0000256" key="2">
    <source>
        <dbReference type="ARBA" id="ARBA00022737"/>
    </source>
</evidence>
<evidence type="ECO:0000259" key="8">
    <source>
        <dbReference type="PROSITE" id="PS50076"/>
    </source>
</evidence>
<dbReference type="InterPro" id="IPR012724">
    <property type="entry name" value="DnaJ"/>
</dbReference>
<keyword evidence="1 6" id="KW-0479">Metal-binding</keyword>
<evidence type="ECO:0000256" key="4">
    <source>
        <dbReference type="ARBA" id="ARBA00022833"/>
    </source>
</evidence>
<dbReference type="Pfam" id="PF01556">
    <property type="entry name" value="DnaJ_C"/>
    <property type="match status" value="1"/>
</dbReference>
<dbReference type="SMART" id="SM00271">
    <property type="entry name" value="DnaJ"/>
    <property type="match status" value="1"/>
</dbReference>
<dbReference type="GO" id="GO:0043066">
    <property type="term" value="P:negative regulation of apoptotic process"/>
    <property type="evidence" value="ECO:0007669"/>
    <property type="project" value="TreeGrafter"/>
</dbReference>
<feature type="domain" description="CR-type" evidence="9">
    <location>
        <begin position="209"/>
        <end position="287"/>
    </location>
</feature>
<evidence type="ECO:0000313" key="10">
    <source>
        <dbReference type="EMBL" id="LAB67064.1"/>
    </source>
</evidence>
<sequence>MATVRSVLRFQSLTNAIYVNKRLLCLCVINNKSSVRNLHTHRKPAFLQHNHYGPLLLQVSQFHRSSSLTKNYYEKLSVAKNASQKEIKKAYYQMAKKYHPDVNKNDPSAEKKFSEASEAYEVLGDEEKRQQYDNLGSYSQQAAAGAEGPFHGASYQYHRTVDPEELFRKIFGDFRANMDQGGDFAESHFGYKASDEITVHLSFKESARGLNKDIHLNVVAVCPKCDGTRCMLGTKAIRCHYCNGTGTETISTGPFVMRQTCRYCGGTRMIIPNPCDECVGKGQTVQRKTVSVQIPAGITDGQTLRMTVTGKEVFVHVKVKDNPYFRRDGSDVHTDASISLSQAVLGGTTRIQGVYEDITVQIPSGSSSHSRLTLSGKGMKRVNSYGQGDHIVHLKVKAPNTLTPQQRALFITLAELETGTPGTVSGITKTTDGKKASIEFNETALLIRAVLDGSIEQMIDPKLRSSAAKVLDVDDDDGNTKRDDAANDDDGKSSASTVAAAASSSTLQHPDDIDKVVGKKIDLKDEELETDTKNPDSKGKRRN</sequence>
<dbReference type="InterPro" id="IPR008971">
    <property type="entry name" value="HSP40/DnaJ_pept-bd"/>
</dbReference>
<dbReference type="InterPro" id="IPR036410">
    <property type="entry name" value="HSP_DnaJ_Cys-rich_dom_sf"/>
</dbReference>
<evidence type="ECO:0000256" key="1">
    <source>
        <dbReference type="ARBA" id="ARBA00022723"/>
    </source>
</evidence>
<dbReference type="GO" id="GO:0009408">
    <property type="term" value="P:response to heat"/>
    <property type="evidence" value="ECO:0007669"/>
    <property type="project" value="InterPro"/>
</dbReference>
<dbReference type="HAMAP" id="MF_01152">
    <property type="entry name" value="DnaJ"/>
    <property type="match status" value="1"/>
</dbReference>
<feature type="compositionally biased region" description="Basic and acidic residues" evidence="7">
    <location>
        <begin position="530"/>
        <end position="543"/>
    </location>
</feature>
<evidence type="ECO:0000256" key="5">
    <source>
        <dbReference type="ARBA" id="ARBA00023186"/>
    </source>
</evidence>
<dbReference type="PROSITE" id="PS51188">
    <property type="entry name" value="ZF_CR"/>
    <property type="match status" value="1"/>
</dbReference>
<dbReference type="PRINTS" id="PR00625">
    <property type="entry name" value="JDOMAIN"/>
</dbReference>
<dbReference type="GO" id="GO:0008270">
    <property type="term" value="F:zinc ion binding"/>
    <property type="evidence" value="ECO:0007669"/>
    <property type="project" value="UniProtKB-KW"/>
</dbReference>
<dbReference type="SUPFAM" id="SSF49493">
    <property type="entry name" value="HSP40/DnaJ peptide-binding domain"/>
    <property type="match status" value="2"/>
</dbReference>
<dbReference type="PANTHER" id="PTHR44145:SF3">
    <property type="entry name" value="DNAJ HOMOLOG SUBFAMILY A MEMBER 3, MITOCHONDRIAL"/>
    <property type="match status" value="1"/>
</dbReference>
<dbReference type="Pfam" id="PF00226">
    <property type="entry name" value="DnaJ"/>
    <property type="match status" value="1"/>
</dbReference>
<dbReference type="FunFam" id="2.60.260.20:FF:000005">
    <property type="entry name" value="Chaperone protein dnaJ 1, mitochondrial"/>
    <property type="match status" value="1"/>
</dbReference>
<dbReference type="GO" id="GO:0005739">
    <property type="term" value="C:mitochondrion"/>
    <property type="evidence" value="ECO:0007669"/>
    <property type="project" value="TreeGrafter"/>
</dbReference>
<feature type="compositionally biased region" description="Basic and acidic residues" evidence="7">
    <location>
        <begin position="478"/>
        <end position="492"/>
    </location>
</feature>
<evidence type="ECO:0000256" key="6">
    <source>
        <dbReference type="PROSITE-ProRule" id="PRU00546"/>
    </source>
</evidence>
<dbReference type="GO" id="GO:0051082">
    <property type="term" value="F:unfolded protein binding"/>
    <property type="evidence" value="ECO:0007669"/>
    <property type="project" value="InterPro"/>
</dbReference>
<dbReference type="GO" id="GO:0031072">
    <property type="term" value="F:heat shock protein binding"/>
    <property type="evidence" value="ECO:0007669"/>
    <property type="project" value="InterPro"/>
</dbReference>
<keyword evidence="5" id="KW-0143">Chaperone</keyword>
<evidence type="ECO:0000256" key="3">
    <source>
        <dbReference type="ARBA" id="ARBA00022771"/>
    </source>
</evidence>
<dbReference type="GO" id="GO:0006457">
    <property type="term" value="P:protein folding"/>
    <property type="evidence" value="ECO:0007669"/>
    <property type="project" value="InterPro"/>
</dbReference>
<reference evidence="10" key="1">
    <citation type="journal article" date="2018" name="Biosci. Biotechnol. Biochem.">
        <title>Polysaccharide hydrolase of the hadal zone amphipods Hirondellea gigas.</title>
        <authorList>
            <person name="Kobayashi H."/>
            <person name="Nagahama T."/>
            <person name="Arai W."/>
            <person name="Sasagawa Y."/>
            <person name="Umeda M."/>
            <person name="Hayashi T."/>
            <person name="Nikaido I."/>
            <person name="Watanabe H."/>
            <person name="Oguri K."/>
            <person name="Kitazato H."/>
            <person name="Fujioka K."/>
            <person name="Kido Y."/>
            <person name="Takami H."/>
        </authorList>
    </citation>
    <scope>NUCLEOTIDE SEQUENCE</scope>
    <source>
        <tissue evidence="10">Whole body</tissue>
    </source>
</reference>
<dbReference type="InterPro" id="IPR001305">
    <property type="entry name" value="HSP_DnaJ_Cys-rich_dom"/>
</dbReference>
<feature type="zinc finger region" description="CR-type" evidence="6">
    <location>
        <begin position="209"/>
        <end position="287"/>
    </location>
</feature>
<keyword evidence="2" id="KW-0677">Repeat</keyword>
<dbReference type="PROSITE" id="PS00636">
    <property type="entry name" value="DNAJ_1"/>
    <property type="match status" value="1"/>
</dbReference>
<organism evidence="10">
    <name type="scientific">Hirondellea gigas</name>
    <dbReference type="NCBI Taxonomy" id="1518452"/>
    <lineage>
        <taxon>Eukaryota</taxon>
        <taxon>Metazoa</taxon>
        <taxon>Ecdysozoa</taxon>
        <taxon>Arthropoda</taxon>
        <taxon>Crustacea</taxon>
        <taxon>Multicrustacea</taxon>
        <taxon>Malacostraca</taxon>
        <taxon>Eumalacostraca</taxon>
        <taxon>Peracarida</taxon>
        <taxon>Amphipoda</taxon>
        <taxon>Amphilochidea</taxon>
        <taxon>Lysianassida</taxon>
        <taxon>Lysianassidira</taxon>
        <taxon>Lysianassoidea</taxon>
        <taxon>Lysianassidae</taxon>
        <taxon>Hirondellea</taxon>
    </lineage>
</organism>
<dbReference type="SUPFAM" id="SSF57938">
    <property type="entry name" value="DnaJ/Hsp40 cysteine-rich domain"/>
    <property type="match status" value="1"/>
</dbReference>
<dbReference type="Pfam" id="PF00684">
    <property type="entry name" value="DnaJ_CXXCXGXG"/>
    <property type="match status" value="1"/>
</dbReference>
<dbReference type="CDD" id="cd06257">
    <property type="entry name" value="DnaJ"/>
    <property type="match status" value="1"/>
</dbReference>
<proteinExistence type="evidence at transcript level"/>
<dbReference type="GO" id="GO:0007005">
    <property type="term" value="P:mitochondrion organization"/>
    <property type="evidence" value="ECO:0007669"/>
    <property type="project" value="TreeGrafter"/>
</dbReference>
<dbReference type="GO" id="GO:0005524">
    <property type="term" value="F:ATP binding"/>
    <property type="evidence" value="ECO:0007669"/>
    <property type="project" value="InterPro"/>
</dbReference>
<dbReference type="Gene3D" id="1.10.287.110">
    <property type="entry name" value="DnaJ domain"/>
    <property type="match status" value="1"/>
</dbReference>
<name>A0A2P2HZ61_9CRUS</name>
<dbReference type="SUPFAM" id="SSF46565">
    <property type="entry name" value="Chaperone J-domain"/>
    <property type="match status" value="1"/>
</dbReference>
<feature type="domain" description="J" evidence="8">
    <location>
        <begin position="71"/>
        <end position="136"/>
    </location>
</feature>
<evidence type="ECO:0000256" key="7">
    <source>
        <dbReference type="SAM" id="MobiDB-lite"/>
    </source>
</evidence>
<dbReference type="CDD" id="cd10747">
    <property type="entry name" value="DnaJ_C"/>
    <property type="match status" value="1"/>
</dbReference>
<dbReference type="InterPro" id="IPR051938">
    <property type="entry name" value="Apopto_cytoskel_mod"/>
</dbReference>
<dbReference type="Gene3D" id="2.10.230.10">
    <property type="entry name" value="Heat shock protein DnaJ, cysteine-rich domain"/>
    <property type="match status" value="1"/>
</dbReference>
<keyword evidence="4 6" id="KW-0862">Zinc</keyword>
<dbReference type="InterPro" id="IPR036869">
    <property type="entry name" value="J_dom_sf"/>
</dbReference>